<dbReference type="AlphaFoldDB" id="L5M4J8"/>
<dbReference type="GO" id="GO:0019752">
    <property type="term" value="P:carboxylic acid metabolic process"/>
    <property type="evidence" value="ECO:0007669"/>
    <property type="project" value="InterPro"/>
</dbReference>
<gene>
    <name evidence="10" type="ORF">MDA_GLEAN10018212</name>
</gene>
<dbReference type="EMBL" id="KB104455">
    <property type="protein sequence ID" value="ELK33311.1"/>
    <property type="molecule type" value="Genomic_DNA"/>
</dbReference>
<dbReference type="eggNOG" id="KOG0629">
    <property type="taxonomic scope" value="Eukaryota"/>
</dbReference>
<dbReference type="GO" id="GO:0030170">
    <property type="term" value="F:pyridoxal phosphate binding"/>
    <property type="evidence" value="ECO:0007669"/>
    <property type="project" value="InterPro"/>
</dbReference>
<comment type="subunit">
    <text evidence="3">Homodimer.</text>
</comment>
<sequence>MVPTKKSAVLVDGVILNGPTTDAKAGEKFVEEACRLIMEEVVLKATDVNEKVCEWQPPEQLKQLLDLEMRDTGEPHHRLLELCRDVIHYSVKTSGSVSNMYAMNLARYKYCPDIKERGLSGMPRLILFTSAEGAAPFLVCATSGTTVLGAFDPLDEIADVCERHGLWLHVDASWGGSALMSRKHRRLLQGIRRADSVAWNPHKMLMAGIQCCALLVKDKSGLLKKCYSAKASYLFQQDKFYDVSYDTGDKSIQCSRRADAFKFWMTWKALGTLGLEERVNRALALSRYLVEELKKREGFKLLMEVAPAIKERMMKKGSLMLGYQPHRGKVNFFRQVVISPQVSREDMDFLLDEIDLLGRDM</sequence>
<evidence type="ECO:0000313" key="11">
    <source>
        <dbReference type="Proteomes" id="UP000010556"/>
    </source>
</evidence>
<dbReference type="Pfam" id="PF00282">
    <property type="entry name" value="Pyridoxal_deC"/>
    <property type="match status" value="1"/>
</dbReference>
<keyword evidence="4" id="KW-0127">Catecholamine biosynthesis</keyword>
<dbReference type="Gene3D" id="3.90.1150.10">
    <property type="entry name" value="Aspartate Aminotransferase, domain 1"/>
    <property type="match status" value="1"/>
</dbReference>
<evidence type="ECO:0000256" key="5">
    <source>
        <dbReference type="ARBA" id="ARBA00022793"/>
    </source>
</evidence>
<dbReference type="PROSITE" id="PS00392">
    <property type="entry name" value="DDC_GAD_HDC_YDC"/>
    <property type="match status" value="1"/>
</dbReference>
<dbReference type="Proteomes" id="UP000010556">
    <property type="component" value="Unassembled WGS sequence"/>
</dbReference>
<dbReference type="PANTHER" id="PTHR45677:SF1">
    <property type="entry name" value="ACIDIC AMINO ACID DECARBOXYLASE GADL1"/>
    <property type="match status" value="1"/>
</dbReference>
<comment type="similarity">
    <text evidence="2 9">Belongs to the group II decarboxylase family.</text>
</comment>
<dbReference type="Gene3D" id="3.90.1150.170">
    <property type="match status" value="2"/>
</dbReference>
<evidence type="ECO:0000256" key="2">
    <source>
        <dbReference type="ARBA" id="ARBA00009533"/>
    </source>
</evidence>
<evidence type="ECO:0000313" key="10">
    <source>
        <dbReference type="EMBL" id="ELK33311.1"/>
    </source>
</evidence>
<evidence type="ECO:0000256" key="1">
    <source>
        <dbReference type="ARBA" id="ARBA00001933"/>
    </source>
</evidence>
<keyword evidence="6 8" id="KW-0663">Pyridoxal phosphate</keyword>
<dbReference type="PANTHER" id="PTHR45677">
    <property type="entry name" value="GLUTAMATE DECARBOXYLASE-RELATED"/>
    <property type="match status" value="1"/>
</dbReference>
<evidence type="ECO:0000256" key="4">
    <source>
        <dbReference type="ARBA" id="ARBA00022584"/>
    </source>
</evidence>
<protein>
    <submittedName>
        <fullName evidence="10">Glutamate decarboxylase-like protein 1</fullName>
    </submittedName>
</protein>
<dbReference type="GO" id="GO:0005737">
    <property type="term" value="C:cytoplasm"/>
    <property type="evidence" value="ECO:0007669"/>
    <property type="project" value="TreeGrafter"/>
</dbReference>
<dbReference type="InterPro" id="IPR002129">
    <property type="entry name" value="PyrdxlP-dep_de-COase"/>
</dbReference>
<dbReference type="InterPro" id="IPR021115">
    <property type="entry name" value="Pyridoxal-P_BS"/>
</dbReference>
<dbReference type="Gene3D" id="3.40.640.10">
    <property type="entry name" value="Type I PLP-dependent aspartate aminotransferase-like (Major domain)"/>
    <property type="match status" value="1"/>
</dbReference>
<dbReference type="GO" id="GO:0016831">
    <property type="term" value="F:carboxy-lyase activity"/>
    <property type="evidence" value="ECO:0007669"/>
    <property type="project" value="UniProtKB-KW"/>
</dbReference>
<dbReference type="InterPro" id="IPR015421">
    <property type="entry name" value="PyrdxlP-dep_Trfase_major"/>
</dbReference>
<dbReference type="SUPFAM" id="SSF53383">
    <property type="entry name" value="PLP-dependent transferases"/>
    <property type="match status" value="1"/>
</dbReference>
<proteinExistence type="inferred from homology"/>
<feature type="modified residue" description="N6-(pyridoxal phosphate)lysine" evidence="8">
    <location>
        <position position="203"/>
    </location>
</feature>
<evidence type="ECO:0000256" key="7">
    <source>
        <dbReference type="ARBA" id="ARBA00023239"/>
    </source>
</evidence>
<dbReference type="InterPro" id="IPR015422">
    <property type="entry name" value="PyrdxlP-dep_Trfase_small"/>
</dbReference>
<reference evidence="11" key="1">
    <citation type="journal article" date="2013" name="Science">
        <title>Comparative analysis of bat genomes provides insight into the evolution of flight and immunity.</title>
        <authorList>
            <person name="Zhang G."/>
            <person name="Cowled C."/>
            <person name="Shi Z."/>
            <person name="Huang Z."/>
            <person name="Bishop-Lilly K.A."/>
            <person name="Fang X."/>
            <person name="Wynne J.W."/>
            <person name="Xiong Z."/>
            <person name="Baker M.L."/>
            <person name="Zhao W."/>
            <person name="Tachedjian M."/>
            <person name="Zhu Y."/>
            <person name="Zhou P."/>
            <person name="Jiang X."/>
            <person name="Ng J."/>
            <person name="Yang L."/>
            <person name="Wu L."/>
            <person name="Xiao J."/>
            <person name="Feng Y."/>
            <person name="Chen Y."/>
            <person name="Sun X."/>
            <person name="Zhang Y."/>
            <person name="Marsh G.A."/>
            <person name="Crameri G."/>
            <person name="Broder C.C."/>
            <person name="Frey K.G."/>
            <person name="Wang L.F."/>
            <person name="Wang J."/>
        </authorList>
    </citation>
    <scope>NUCLEOTIDE SEQUENCE [LARGE SCALE GENOMIC DNA]</scope>
</reference>
<comment type="cofactor">
    <cofactor evidence="1 8 9">
        <name>pyridoxal 5'-phosphate</name>
        <dbReference type="ChEBI" id="CHEBI:597326"/>
    </cofactor>
</comment>
<evidence type="ECO:0000256" key="8">
    <source>
        <dbReference type="PIRSR" id="PIRSR602129-50"/>
    </source>
</evidence>
<accession>L5M4J8</accession>
<keyword evidence="7 9" id="KW-0456">Lyase</keyword>
<keyword evidence="11" id="KW-1185">Reference proteome</keyword>
<keyword evidence="5" id="KW-0210">Decarboxylase</keyword>
<name>L5M4J8_MYODS</name>
<organism evidence="10 11">
    <name type="scientific">Myotis davidii</name>
    <name type="common">David's myotis</name>
    <dbReference type="NCBI Taxonomy" id="225400"/>
    <lineage>
        <taxon>Eukaryota</taxon>
        <taxon>Metazoa</taxon>
        <taxon>Chordata</taxon>
        <taxon>Craniata</taxon>
        <taxon>Vertebrata</taxon>
        <taxon>Euteleostomi</taxon>
        <taxon>Mammalia</taxon>
        <taxon>Eutheria</taxon>
        <taxon>Laurasiatheria</taxon>
        <taxon>Chiroptera</taxon>
        <taxon>Yangochiroptera</taxon>
        <taxon>Vespertilionidae</taxon>
        <taxon>Myotis</taxon>
    </lineage>
</organism>
<evidence type="ECO:0000256" key="9">
    <source>
        <dbReference type="RuleBase" id="RU000382"/>
    </source>
</evidence>
<evidence type="ECO:0000256" key="6">
    <source>
        <dbReference type="ARBA" id="ARBA00022898"/>
    </source>
</evidence>
<evidence type="ECO:0000256" key="3">
    <source>
        <dbReference type="ARBA" id="ARBA00011738"/>
    </source>
</evidence>
<dbReference type="InterPro" id="IPR015424">
    <property type="entry name" value="PyrdxlP-dep_Trfase"/>
</dbReference>